<protein>
    <recommendedName>
        <fullName evidence="4">DH domain-containing protein</fullName>
    </recommendedName>
</protein>
<dbReference type="InterPro" id="IPR015943">
    <property type="entry name" value="WD40/YVTN_repeat-like_dom_sf"/>
</dbReference>
<dbReference type="GO" id="GO:0005737">
    <property type="term" value="C:cytoplasm"/>
    <property type="evidence" value="ECO:0007669"/>
    <property type="project" value="UniProtKB-ARBA"/>
</dbReference>
<dbReference type="GO" id="GO:0030036">
    <property type="term" value="P:actin cytoskeleton organization"/>
    <property type="evidence" value="ECO:0007669"/>
    <property type="project" value="TreeGrafter"/>
</dbReference>
<feature type="region of interest" description="Disordered" evidence="3">
    <location>
        <begin position="489"/>
        <end position="510"/>
    </location>
</feature>
<feature type="compositionally biased region" description="Low complexity" evidence="3">
    <location>
        <begin position="198"/>
        <end position="208"/>
    </location>
</feature>
<dbReference type="InterPro" id="IPR000219">
    <property type="entry name" value="DH_dom"/>
</dbReference>
<sequence length="2761" mass="302812">MDGQVRGGQVQGLGSELGQKVVVGSPTSAAAAPGYRVGSVRYGCRLKTDHPHDDEITNDPQHLGQALPRTAPAEEVVNSHESSTDTTTHVLGKTFNHLNQVCNLGDLTKESHTNSDIEQYGIINVIDDLSSNNKDRLDIDYMPERDKGSTVASGTLVTCDAAGTSRSVDPCGLQVTSGVRAQVTPATTGLTQHPPTPIAAAPADTSPAVSLPSSPRTAKIRRCFNAKPRPWLVPRPTDITLQHLSKGPHAINSNHAVPNNTTNSNHTDSMDAKPLDSTKVDGYSIPSNECDINANNNVAIKDDSPPLGSKVSSGEGKSGGGLTSPSPIGVVVLRDTNAPKRDKNKQPRKVKHNVKIAALQGEEGSELRAQYLKITQRKSGHIRKAASSESIHRIDRPDTSSRQKSLPPEERRTLKSSQKLSPSLQEVSFLGGDLRPRPRTLIGLNTFRSEATILVSRGELGGFDGRASSLSPSTSRASISSRRGVGALTLDTTTPTEPNVGQYDPPGQGSVSTRFLQDRIAGSWEDISGCHSGPGSSVGVVVAKYTEGGGGSGVRAGWSGSPRAAPNSSSHGGSSSSARAPATTAAAPATMFSYLGPPRPAIPEETPASTDLDSAKCSAAPQYLQQKENSTVNGSAVQCVGNSLDGCSGELRTGGSGHGDRVAPLAVLTEALSHGPACADQENNDYQPLRQLGPSQRIHQQQSNALDTALSEDACTHQEEYRGIKGTSQDIQGVAVPSASIVVPGTANQVIPNTHSDLLRSPLQCTQSQLGDHSSTLGGGRKEGGRGPSARPPRSRQDHLEKLRKCTERLKTPSPDQKNRGETAVTTTDGASAIVGDPMSSRSKGGKRGSVGRNAFKKSDIPPHLPKSKSSTTPTDTITSKTKDCGPTLSNIPKTDAKVLVSGISEQNRTVMVKDKQKSQSFVIPDISPKSTSNISQDIWPETKLQQIASQESSSRRVEGTSFQAQSPQQGHEEHILIQPRIIPFRSASVSQVDVNKDGSFYSRDCRSPTAIRLYPVCKDYWGANTLPRRKPGVIPNQEAQIPRQQAHPPLTQAVSFSNMVDATKKLQDNQQLDAKCKSESELSKAGTEGTQEGSDIPRVTESFGLQSDNESKTTFKSDEYNEVKSSVCTEEPEKDTITARSESAIRSVSEPPILSNMRKPISLTTLLSFEELKPQNFRDSIELSSTTLEQSNNIRNAENFSMGIYGTTKHRSRELDDINLLNPNKEKGAFNIVSIGNRLHESFENKKENIKRLISVSDIKESERMNKSVCDNLENENSKSKLNTHPPGGVQDTSEGQVPLEVSFLDKKSNVDMFTDVQNQSNADNQVRKDTLDSDKNKVSGHSSTQSQRHLECEVLMKEPRLSQCLVIKSSTAEGGEVDLRSRPRLPHKDSEGDSTERPIKAKYMTQVSDEGIYVEDQKPLDENKDTSDSSSQDSVSLVQDHSVKNLLKGTEIIEEPLLFSSIRRNRETIDEEDHSVAFPQPRKGSQAESLGYSSVDSNGLRSLATSIAYGDRGSSEGQHISCSLAESFLSEMSHLHDNQSTLMTSDSSNRFMNQSLLDHPILERPVLERSSDRTMDRAERKKKHYSDPSCERRGSSDALLYLSDPHLSKEESVRTGKNRVVSQNSTDSEGREDSLGNIRLSTPQVRLSGHESDSSYADYFQHTPGRTASPGPYLGDSDSGDRSAPRSPHGPRRYSKRPLRGPYGQMLEIEMSKTKERSPYLAEDTFARLNDRKSCSPRPPSPQSPAIAGSETRPMILSASRSLDDSSIRINYGAIPDRSLLQSKVVLECGTSEGFSSPVMTPSAWENDDEETLSPLPFGPIHQRTSSSPSKLFSEPIGFTSEEEVEYSATDYYSAATKLLAHQKSRQMELKQQQQQSVVQVAPAADQVDDQGLVEDLRGHRFIPEHRQSHKRHRDMRAHVIGELYETEKNYVENLYFLLNRYQQTLKSSEYSAIIDSSLVDDIFFQVPEIHNHHNTFLEEMKRCLDARDTSMCVGDIILQLVRDPEMVETYTAFTNNWKTAQEATKAAVQAKPAFRHFLVAMTREHPRKIDLKGLLIKPIQRFPQYELLLKRLLKHTSREHTDYSLLSEAIIVVQQVAGKINAVEQEVLQHEQQQLLLKELENVIEGLVGLVQPDRTFHRHDLVTMHTGLGTRKERCLFLFSDLLVITAIKRRSGTIRKGSSLPFTLLSSLESNKFKLFKFIPLDDLEIARSRDESVKKLEHEVETLQEDLNILNHIQKLTKSLRGPKNPLEESVHELLFSTQKQLDERHGAESKLLETELTITTAEGMDNIIFIFSSSDKRSLWEEAFNNAKQKLAMSADRRPPPEFVAALPIRKTRAGLQFTCATATLGLNTHNLRDVWVCNSDGYVGQVCVLSLQPDPTVACCNGVCNARILSIASIPAAPHLESSDDEEDEELIHDEDLRKRRSESLPPDMNSEDMENQQPTMWLGTEDGFIHVYNCSDTIRIKKNKFKFQPGSPVHCIIHLDNRVFASLANGDIVVYKRDISGCWDMAERQIVSISTAVAPVTRMIAVSGKLWCAAMNTIRILNTITLQVEHSFVVGGENGRGVSCIVSAGHGIWVAIHNSAAVRLFHATTYECLCEVNVAPAVTKMLAGCDDIIRQHKAACLRVTSLLACKDLLWVGTSAGVIITVPLPHLAHNTHRVQAPPNMVGIPHGHTGHVRFLTCVEMTPETRPTRLKSHPRYSVKGKDHSHQMAGTAAPTKLLVISGGDGYEDFRNSGLSELAGRDDSTNHLLMWQV</sequence>
<feature type="compositionally biased region" description="Acidic residues" evidence="3">
    <location>
        <begin position="2411"/>
        <end position="2421"/>
    </location>
</feature>
<dbReference type="FunFam" id="1.20.900.10:FF:000003">
    <property type="entry name" value="Rho guanine nucleotide exchange factor 10 like"/>
    <property type="match status" value="1"/>
</dbReference>
<feature type="compositionally biased region" description="Basic residues" evidence="3">
    <location>
        <begin position="1691"/>
        <end position="1701"/>
    </location>
</feature>
<feature type="region of interest" description="Disordered" evidence="3">
    <location>
        <begin position="1732"/>
        <end position="1754"/>
    </location>
</feature>
<organism evidence="5 6">
    <name type="scientific">Meganyctiphanes norvegica</name>
    <name type="common">Northern krill</name>
    <name type="synonym">Thysanopoda norvegica</name>
    <dbReference type="NCBI Taxonomy" id="48144"/>
    <lineage>
        <taxon>Eukaryota</taxon>
        <taxon>Metazoa</taxon>
        <taxon>Ecdysozoa</taxon>
        <taxon>Arthropoda</taxon>
        <taxon>Crustacea</taxon>
        <taxon>Multicrustacea</taxon>
        <taxon>Malacostraca</taxon>
        <taxon>Eumalacostraca</taxon>
        <taxon>Eucarida</taxon>
        <taxon>Euphausiacea</taxon>
        <taxon>Euphausiidae</taxon>
        <taxon>Meganyctiphanes</taxon>
    </lineage>
</organism>
<dbReference type="EMBL" id="CAXKWB010000832">
    <property type="protein sequence ID" value="CAL4062356.1"/>
    <property type="molecule type" value="Genomic_DNA"/>
</dbReference>
<dbReference type="GO" id="GO:0005085">
    <property type="term" value="F:guanyl-nucleotide exchange factor activity"/>
    <property type="evidence" value="ECO:0007669"/>
    <property type="project" value="UniProtKB-KW"/>
</dbReference>
<feature type="region of interest" description="Disordered" evidence="3">
    <location>
        <begin position="187"/>
        <end position="214"/>
    </location>
</feature>
<feature type="region of interest" description="Disordered" evidence="3">
    <location>
        <begin position="2697"/>
        <end position="2717"/>
    </location>
</feature>
<feature type="coiled-coil region" evidence="2">
    <location>
        <begin position="2212"/>
        <end position="2239"/>
    </location>
</feature>
<accession>A0AAV2PSP0</accession>
<feature type="compositionally biased region" description="Polar residues" evidence="3">
    <location>
        <begin position="961"/>
        <end position="970"/>
    </location>
</feature>
<feature type="compositionally biased region" description="Polar residues" evidence="3">
    <location>
        <begin position="490"/>
        <end position="499"/>
    </location>
</feature>
<evidence type="ECO:0000256" key="3">
    <source>
        <dbReference type="SAM" id="MobiDB-lite"/>
    </source>
</evidence>
<dbReference type="InterPro" id="IPR035899">
    <property type="entry name" value="DBL_dom_sf"/>
</dbReference>
<reference evidence="5 6" key="1">
    <citation type="submission" date="2024-05" db="EMBL/GenBank/DDBJ databases">
        <authorList>
            <person name="Wallberg A."/>
        </authorList>
    </citation>
    <scope>NUCLEOTIDE SEQUENCE [LARGE SCALE GENOMIC DNA]</scope>
</reference>
<feature type="compositionally biased region" description="Polar residues" evidence="3">
    <location>
        <begin position="1488"/>
        <end position="1497"/>
    </location>
</feature>
<feature type="region of interest" description="Disordered" evidence="3">
    <location>
        <begin position="1564"/>
        <end position="1705"/>
    </location>
</feature>
<proteinExistence type="predicted"/>
<dbReference type="Gene3D" id="2.130.10.10">
    <property type="entry name" value="YVTN repeat-like/Quinoprotein amine dehydrogenase"/>
    <property type="match status" value="1"/>
</dbReference>
<feature type="region of interest" description="Disordered" evidence="3">
    <location>
        <begin position="377"/>
        <end position="422"/>
    </location>
</feature>
<feature type="compositionally biased region" description="Polar residues" evidence="3">
    <location>
        <begin position="767"/>
        <end position="776"/>
    </location>
</feature>
<feature type="region of interest" description="Disordered" evidence="3">
    <location>
        <begin position="551"/>
        <end position="614"/>
    </location>
</feature>
<dbReference type="PROSITE" id="PS50010">
    <property type="entry name" value="DH_2"/>
    <property type="match status" value="1"/>
</dbReference>
<keyword evidence="6" id="KW-1185">Reference proteome</keyword>
<feature type="compositionally biased region" description="Low complexity" evidence="3">
    <location>
        <begin position="1430"/>
        <end position="1439"/>
    </location>
</feature>
<dbReference type="SMART" id="SM00325">
    <property type="entry name" value="RhoGEF"/>
    <property type="match status" value="1"/>
</dbReference>
<feature type="region of interest" description="Disordered" evidence="3">
    <location>
        <begin position="767"/>
        <end position="890"/>
    </location>
</feature>
<evidence type="ECO:0000313" key="5">
    <source>
        <dbReference type="EMBL" id="CAL4062356.1"/>
    </source>
</evidence>
<feature type="compositionally biased region" description="Polar residues" evidence="3">
    <location>
        <begin position="1317"/>
        <end position="1326"/>
    </location>
</feature>
<feature type="compositionally biased region" description="Basic residues" evidence="3">
    <location>
        <begin position="2698"/>
        <end position="2708"/>
    </location>
</feature>
<dbReference type="SUPFAM" id="SSF50998">
    <property type="entry name" value="Quinoprotein alcohol dehydrogenase-like"/>
    <property type="match status" value="1"/>
</dbReference>
<feature type="compositionally biased region" description="Basic and acidic residues" evidence="3">
    <location>
        <begin position="1564"/>
        <end position="1597"/>
    </location>
</feature>
<dbReference type="GO" id="GO:0051496">
    <property type="term" value="P:positive regulation of stress fiber assembly"/>
    <property type="evidence" value="ECO:0007669"/>
    <property type="project" value="UniProtKB-ARBA"/>
</dbReference>
<dbReference type="Gene3D" id="2.30.29.30">
    <property type="entry name" value="Pleckstrin-homology domain (PH domain)/Phosphotyrosine-binding domain (PTB)"/>
    <property type="match status" value="1"/>
</dbReference>
<dbReference type="SUPFAM" id="SSF48065">
    <property type="entry name" value="DBL homology domain (DH-domain)"/>
    <property type="match status" value="1"/>
</dbReference>
<feature type="domain" description="DH" evidence="4">
    <location>
        <begin position="1918"/>
        <end position="2106"/>
    </location>
</feature>
<feature type="compositionally biased region" description="Basic and acidic residues" evidence="3">
    <location>
        <begin position="390"/>
        <end position="413"/>
    </location>
</feature>
<feature type="region of interest" description="Disordered" evidence="3">
    <location>
        <begin position="1125"/>
        <end position="1144"/>
    </location>
</feature>
<dbReference type="Pfam" id="PF19057">
    <property type="entry name" value="PH_19"/>
    <property type="match status" value="1"/>
</dbReference>
<name>A0AAV2PSP0_MEGNR</name>
<feature type="compositionally biased region" description="Basic and acidic residues" evidence="3">
    <location>
        <begin position="1327"/>
        <end position="1339"/>
    </location>
</feature>
<keyword evidence="2" id="KW-0175">Coiled coil</keyword>
<dbReference type="InterPro" id="IPR011993">
    <property type="entry name" value="PH-like_dom_sf"/>
</dbReference>
<keyword evidence="1" id="KW-0344">Guanine-nucleotide releasing factor</keyword>
<feature type="coiled-coil region" evidence="2">
    <location>
        <begin position="2096"/>
        <end position="2126"/>
    </location>
</feature>
<feature type="compositionally biased region" description="Basic and acidic residues" evidence="3">
    <location>
        <begin position="795"/>
        <end position="821"/>
    </location>
</feature>
<feature type="region of interest" description="Disordered" evidence="3">
    <location>
        <begin position="1274"/>
        <end position="1298"/>
    </location>
</feature>
<dbReference type="PANTHER" id="PTHR12877">
    <property type="entry name" value="RHO GUANINE NUCLEOTIDE EXCHANGE FACTOR"/>
    <property type="match status" value="1"/>
</dbReference>
<feature type="compositionally biased region" description="Basic and acidic residues" evidence="3">
    <location>
        <begin position="268"/>
        <end position="279"/>
    </location>
</feature>
<dbReference type="InterPro" id="IPR039919">
    <property type="entry name" value="ARHGEF10/ARHGEF17"/>
</dbReference>
<feature type="region of interest" description="Disordered" evidence="3">
    <location>
        <begin position="1317"/>
        <end position="1352"/>
    </location>
</feature>
<dbReference type="InterPro" id="IPR011047">
    <property type="entry name" value="Quinoprotein_ADH-like_sf"/>
</dbReference>
<feature type="region of interest" description="Disordered" evidence="3">
    <location>
        <begin position="948"/>
        <end position="973"/>
    </location>
</feature>
<dbReference type="Gene3D" id="1.20.900.10">
    <property type="entry name" value="Dbl homology (DH) domain"/>
    <property type="match status" value="1"/>
</dbReference>
<gene>
    <name evidence="5" type="ORF">MNOR_LOCUS2655</name>
</gene>
<evidence type="ECO:0000256" key="2">
    <source>
        <dbReference type="SAM" id="Coils"/>
    </source>
</evidence>
<feature type="region of interest" description="Disordered" evidence="3">
    <location>
        <begin position="248"/>
        <end position="331"/>
    </location>
</feature>
<feature type="region of interest" description="Disordered" evidence="3">
    <location>
        <begin position="1377"/>
        <end position="1439"/>
    </location>
</feature>
<comment type="caution">
    <text evidence="5">The sequence shown here is derived from an EMBL/GenBank/DDBJ whole genome shotgun (WGS) entry which is preliminary data.</text>
</comment>
<evidence type="ECO:0000313" key="6">
    <source>
        <dbReference type="Proteomes" id="UP001497623"/>
    </source>
</evidence>
<feature type="compositionally biased region" description="Basic and acidic residues" evidence="3">
    <location>
        <begin position="1379"/>
        <end position="1401"/>
    </location>
</feature>
<dbReference type="CDD" id="cd00160">
    <property type="entry name" value="RhoGEF"/>
    <property type="match status" value="1"/>
</dbReference>
<feature type="region of interest" description="Disordered" evidence="3">
    <location>
        <begin position="1071"/>
        <end position="1114"/>
    </location>
</feature>
<feature type="compositionally biased region" description="Low complexity" evidence="3">
    <location>
        <begin position="555"/>
        <end position="590"/>
    </location>
</feature>
<dbReference type="Proteomes" id="UP001497623">
    <property type="component" value="Unassembled WGS sequence"/>
</dbReference>
<evidence type="ECO:0000256" key="1">
    <source>
        <dbReference type="ARBA" id="ARBA00022658"/>
    </source>
</evidence>
<feature type="region of interest" description="Disordered" evidence="3">
    <location>
        <begin position="1472"/>
        <end position="1497"/>
    </location>
</feature>
<dbReference type="PANTHER" id="PTHR12877:SF15">
    <property type="entry name" value="RHO GUANINE NUCLEOTIDE EXCHANGE FACTOR 17"/>
    <property type="match status" value="1"/>
</dbReference>
<feature type="region of interest" description="Disordered" evidence="3">
    <location>
        <begin position="2407"/>
        <end position="2443"/>
    </location>
</feature>
<dbReference type="SUPFAM" id="SSF50729">
    <property type="entry name" value="PH domain-like"/>
    <property type="match status" value="1"/>
</dbReference>
<evidence type="ECO:0000259" key="4">
    <source>
        <dbReference type="PROSITE" id="PS50010"/>
    </source>
</evidence>
<dbReference type="Pfam" id="PF19056">
    <property type="entry name" value="WD40_2"/>
    <property type="match status" value="1"/>
</dbReference>
<feature type="compositionally biased region" description="Low complexity" evidence="3">
    <location>
        <begin position="868"/>
        <end position="880"/>
    </location>
</feature>
<feature type="compositionally biased region" description="Polar residues" evidence="3">
    <location>
        <begin position="251"/>
        <end position="267"/>
    </location>
</feature>
<feature type="compositionally biased region" description="Basic and acidic residues" evidence="3">
    <location>
        <begin position="1417"/>
        <end position="1429"/>
    </location>
</feature>
<dbReference type="Pfam" id="PF00621">
    <property type="entry name" value="RhoGEF"/>
    <property type="match status" value="1"/>
</dbReference>